<dbReference type="GO" id="GO:0016491">
    <property type="term" value="F:oxidoreductase activity"/>
    <property type="evidence" value="ECO:0007669"/>
    <property type="project" value="UniProtKB-KW"/>
</dbReference>
<accession>A0A1L9NV44</accession>
<dbReference type="Gene3D" id="3.40.50.360">
    <property type="match status" value="1"/>
</dbReference>
<dbReference type="PANTHER" id="PTHR30543">
    <property type="entry name" value="CHROMATE REDUCTASE"/>
    <property type="match status" value="1"/>
</dbReference>
<protein>
    <submittedName>
        <fullName evidence="2">FMN-dependent NADPH-azoreductase</fullName>
        <ecNumber evidence="2">1.7.-.-</ecNumber>
    </submittedName>
</protein>
<dbReference type="Proteomes" id="UP000184514">
    <property type="component" value="Unassembled WGS sequence"/>
</dbReference>
<dbReference type="OrthoDB" id="9812295at2"/>
<dbReference type="STRING" id="696762.PFRI_26270"/>
<proteinExistence type="predicted"/>
<dbReference type="EMBL" id="MLCB01000154">
    <property type="protein sequence ID" value="OJI93168.1"/>
    <property type="molecule type" value="Genomic_DNA"/>
</dbReference>
<dbReference type="AlphaFoldDB" id="A0A1L9NV44"/>
<dbReference type="RefSeq" id="WP_072631159.1">
    <property type="nucleotide sequence ID" value="NZ_MLCB01000154.1"/>
</dbReference>
<evidence type="ECO:0000313" key="3">
    <source>
        <dbReference type="Proteomes" id="UP000184514"/>
    </source>
</evidence>
<keyword evidence="2" id="KW-0560">Oxidoreductase</keyword>
<keyword evidence="3" id="KW-1185">Reference proteome</keyword>
<evidence type="ECO:0000259" key="1">
    <source>
        <dbReference type="Pfam" id="PF03358"/>
    </source>
</evidence>
<dbReference type="SUPFAM" id="SSF52218">
    <property type="entry name" value="Flavoproteins"/>
    <property type="match status" value="1"/>
</dbReference>
<feature type="domain" description="NADPH-dependent FMN reductase-like" evidence="1">
    <location>
        <begin position="5"/>
        <end position="148"/>
    </location>
</feature>
<sequence>MSTLKILGISGSLREGSFNTQLMKAAIASYGAADVEIADLNLPLYDGDLEAKGIPDAVTKLGAQIAAADAIIVASPEYNKGISGVLKNALDWASRVPGDGLRSKPTLLIGAAAGRTGGETAYFMTRNCLSQLGAVVLATPAVLVAGAHNEFNEDGTLKSEQYQKSLDNGVAALRKVTLNG</sequence>
<organism evidence="2 3">
    <name type="scientific">Planktotalea frisia</name>
    <dbReference type="NCBI Taxonomy" id="696762"/>
    <lineage>
        <taxon>Bacteria</taxon>
        <taxon>Pseudomonadati</taxon>
        <taxon>Pseudomonadota</taxon>
        <taxon>Alphaproteobacteria</taxon>
        <taxon>Rhodobacterales</taxon>
        <taxon>Paracoccaceae</taxon>
        <taxon>Planktotalea</taxon>
    </lineage>
</organism>
<dbReference type="EC" id="1.7.-.-" evidence="2"/>
<dbReference type="Pfam" id="PF03358">
    <property type="entry name" value="FMN_red"/>
    <property type="match status" value="1"/>
</dbReference>
<dbReference type="InterPro" id="IPR029039">
    <property type="entry name" value="Flavoprotein-like_sf"/>
</dbReference>
<name>A0A1L9NV44_9RHOB</name>
<dbReference type="InterPro" id="IPR005025">
    <property type="entry name" value="FMN_Rdtase-like_dom"/>
</dbReference>
<comment type="caution">
    <text evidence="2">The sequence shown here is derived from an EMBL/GenBank/DDBJ whole genome shotgun (WGS) entry which is preliminary data.</text>
</comment>
<gene>
    <name evidence="2" type="primary">azr</name>
    <name evidence="2" type="ORF">PFRI_26270</name>
</gene>
<evidence type="ECO:0000313" key="2">
    <source>
        <dbReference type="EMBL" id="OJI93168.1"/>
    </source>
</evidence>
<dbReference type="PANTHER" id="PTHR30543:SF21">
    <property type="entry name" value="NAD(P)H-DEPENDENT FMN REDUCTASE LOT6"/>
    <property type="match status" value="1"/>
</dbReference>
<dbReference type="GO" id="GO:0005829">
    <property type="term" value="C:cytosol"/>
    <property type="evidence" value="ECO:0007669"/>
    <property type="project" value="TreeGrafter"/>
</dbReference>
<dbReference type="InterPro" id="IPR050712">
    <property type="entry name" value="NAD(P)H-dep_reductase"/>
</dbReference>
<dbReference type="GO" id="GO:0010181">
    <property type="term" value="F:FMN binding"/>
    <property type="evidence" value="ECO:0007669"/>
    <property type="project" value="TreeGrafter"/>
</dbReference>
<reference evidence="2 3" key="1">
    <citation type="submission" date="2016-10" db="EMBL/GenBank/DDBJ databases">
        <title>Genome sequence of Planktotalea frisia SH6-1.</title>
        <authorList>
            <person name="Poehlein A."/>
            <person name="Bakenhus I."/>
            <person name="Voget S."/>
            <person name="Brinkhoff T."/>
            <person name="Simon M."/>
        </authorList>
    </citation>
    <scope>NUCLEOTIDE SEQUENCE [LARGE SCALE GENOMIC DNA]</scope>
    <source>
        <strain evidence="2 3">SH6-1</strain>
    </source>
</reference>